<feature type="transmembrane region" description="Helical" evidence="10">
    <location>
        <begin position="247"/>
        <end position="263"/>
    </location>
</feature>
<evidence type="ECO:0000256" key="6">
    <source>
        <dbReference type="ARBA" id="ARBA00023136"/>
    </source>
</evidence>
<feature type="transmembrane region" description="Helical" evidence="10">
    <location>
        <begin position="423"/>
        <end position="444"/>
    </location>
</feature>
<sequence>MSSPATTTSTAPAGSEPAARPRPRRIIELFLLLLALCIGVGANILVDPDQLREDPRHIVLSGAVLAGGALLVHVVLWIRARYADPYLLPIAVALNGLGLAMIHRIDLSTGQSAANTQVVWTAVAMVACCVVLWFLKDHRRLRNVTYIMLLLSALLLLLPMVPGLGVEINGARLWISVAGRTFQPGEIAKITLAIFFAGYLSTNRDLILLAGRKIGPVRLPRFRDIAPMLAAWLIAIGVLVLQKDMGTAIMFFGLFLAMIYLATGRLGWIVLGVVLMAVGGFAASKVFSHVSLRLDAWLDAFNPEVYNRSPGGSAQIVQGLFGLASGGLFGKGLGQGRPDLVSYSNSDMIITAFGEELGLIGLGAILVLFLLFATRGLRAALGTRDAFGKLLAAGLSALMVLQLLVVIGGVTRLLPLTGLTTPFMSAGGSSLLSNWIIVAILLAISHSARRPVVTGPATDEDLASIERRRRAREQQRDVAGSSARDTGGAPTEARTEPTRSAALSSSAGAHVDTDDAAEAGSATEVMSRLADRSGSPAQGRRGDAKREATGSPHAGTGTKKKNAPVQDDDQQEGGTP</sequence>
<dbReference type="GO" id="GO:0051301">
    <property type="term" value="P:cell division"/>
    <property type="evidence" value="ECO:0007669"/>
    <property type="project" value="InterPro"/>
</dbReference>
<dbReference type="PROSITE" id="PS00428">
    <property type="entry name" value="FTSW_RODA_SPOVE"/>
    <property type="match status" value="1"/>
</dbReference>
<organism evidence="11 12">
    <name type="scientific">Kocuria varians</name>
    <name type="common">Micrococcus varians</name>
    <dbReference type="NCBI Taxonomy" id="1272"/>
    <lineage>
        <taxon>Bacteria</taxon>
        <taxon>Bacillati</taxon>
        <taxon>Actinomycetota</taxon>
        <taxon>Actinomycetes</taxon>
        <taxon>Micrococcales</taxon>
        <taxon>Micrococcaceae</taxon>
        <taxon>Kocuria</taxon>
    </lineage>
</organism>
<dbReference type="EMBL" id="CP059343">
    <property type="protein sequence ID" value="QMS56274.1"/>
    <property type="molecule type" value="Genomic_DNA"/>
</dbReference>
<gene>
    <name evidence="11" type="primary">rodA</name>
    <name evidence="11" type="ORF">CIB50_0000977</name>
</gene>
<feature type="compositionally biased region" description="Acidic residues" evidence="9">
    <location>
        <begin position="566"/>
        <end position="576"/>
    </location>
</feature>
<feature type="transmembrane region" description="Helical" evidence="10">
    <location>
        <begin position="268"/>
        <end position="287"/>
    </location>
</feature>
<feature type="transmembrane region" description="Helical" evidence="10">
    <location>
        <begin position="147"/>
        <end position="166"/>
    </location>
</feature>
<feature type="transmembrane region" description="Helical" evidence="10">
    <location>
        <begin position="357"/>
        <end position="378"/>
    </location>
</feature>
<dbReference type="InterPro" id="IPR018365">
    <property type="entry name" value="Cell_cycle_FtsW-rel_CS"/>
</dbReference>
<evidence type="ECO:0000256" key="7">
    <source>
        <dbReference type="ARBA" id="ARBA00044770"/>
    </source>
</evidence>
<feature type="transmembrane region" description="Helical" evidence="10">
    <location>
        <begin position="85"/>
        <end position="105"/>
    </location>
</feature>
<keyword evidence="12" id="KW-1185">Reference proteome</keyword>
<dbReference type="RefSeq" id="WP_083482531.1">
    <property type="nucleotide sequence ID" value="NZ_CP059343.1"/>
</dbReference>
<evidence type="ECO:0000313" key="11">
    <source>
        <dbReference type="EMBL" id="QMS56274.1"/>
    </source>
</evidence>
<evidence type="ECO:0000256" key="5">
    <source>
        <dbReference type="ARBA" id="ARBA00022989"/>
    </source>
</evidence>
<dbReference type="GO" id="GO:0008360">
    <property type="term" value="P:regulation of cell shape"/>
    <property type="evidence" value="ECO:0007669"/>
    <property type="project" value="UniProtKB-KW"/>
</dbReference>
<evidence type="ECO:0000256" key="8">
    <source>
        <dbReference type="ARBA" id="ARBA00049902"/>
    </source>
</evidence>
<dbReference type="PANTHER" id="PTHR30474:SF3">
    <property type="entry name" value="PEPTIDOGLYCAN GLYCOSYLTRANSFERASE RODA"/>
    <property type="match status" value="1"/>
</dbReference>
<comment type="catalytic activity">
    <reaction evidence="8">
        <text>[GlcNAc-(1-&gt;4)-Mur2Ac(oyl-L-Ala-gamma-D-Glu-L-Lys-D-Ala-D-Ala)](n)-di-trans,octa-cis-undecaprenyl diphosphate + beta-D-GlcNAc-(1-&gt;4)-Mur2Ac(oyl-L-Ala-gamma-D-Glu-L-Lys-D-Ala-D-Ala)-di-trans,octa-cis-undecaprenyl diphosphate = [GlcNAc-(1-&gt;4)-Mur2Ac(oyl-L-Ala-gamma-D-Glu-L-Lys-D-Ala-D-Ala)](n+1)-di-trans,octa-cis-undecaprenyl diphosphate + di-trans,octa-cis-undecaprenyl diphosphate + H(+)</text>
        <dbReference type="Rhea" id="RHEA:23708"/>
        <dbReference type="Rhea" id="RHEA-COMP:9602"/>
        <dbReference type="Rhea" id="RHEA-COMP:9603"/>
        <dbReference type="ChEBI" id="CHEBI:15378"/>
        <dbReference type="ChEBI" id="CHEBI:58405"/>
        <dbReference type="ChEBI" id="CHEBI:60033"/>
        <dbReference type="ChEBI" id="CHEBI:78435"/>
        <dbReference type="EC" id="2.4.99.28"/>
    </reaction>
</comment>
<protein>
    <recommendedName>
        <fullName evidence="7">peptidoglycan glycosyltransferase</fullName>
        <ecNumber evidence="7">2.4.99.28</ecNumber>
    </recommendedName>
</protein>
<evidence type="ECO:0000256" key="1">
    <source>
        <dbReference type="ARBA" id="ARBA00004141"/>
    </source>
</evidence>
<keyword evidence="3 10" id="KW-0812">Transmembrane</keyword>
<dbReference type="GO" id="GO:0005886">
    <property type="term" value="C:plasma membrane"/>
    <property type="evidence" value="ECO:0007669"/>
    <property type="project" value="TreeGrafter"/>
</dbReference>
<evidence type="ECO:0000256" key="3">
    <source>
        <dbReference type="ARBA" id="ARBA00022692"/>
    </source>
</evidence>
<reference evidence="11 12" key="2">
    <citation type="submission" date="2020-07" db="EMBL/GenBank/DDBJ databases">
        <title>Genome of starter culture bacteria Kocuria salsicia reveals its technological properties and safety for usage in meat industry.</title>
        <authorList>
            <person name="Michael M."/>
            <person name="Konstantin K."/>
            <person name="Evgenii K."/>
            <person name="Galina S."/>
            <person name="Oksana K."/>
            <person name="Andrei L."/>
        </authorList>
    </citation>
    <scope>NUCLEOTIDE SEQUENCE [LARGE SCALE GENOMIC DNA]</scope>
    <source>
        <strain evidence="11 12">80</strain>
    </source>
</reference>
<proteinExistence type="predicted"/>
<keyword evidence="4" id="KW-0133">Cell shape</keyword>
<dbReference type="InterPro" id="IPR001182">
    <property type="entry name" value="FtsW/RodA"/>
</dbReference>
<feature type="transmembrane region" description="Helical" evidence="10">
    <location>
        <begin position="222"/>
        <end position="241"/>
    </location>
</feature>
<comment type="pathway">
    <text evidence="2">Cell wall biogenesis; peptidoglycan biosynthesis.</text>
</comment>
<dbReference type="Proteomes" id="UP000216825">
    <property type="component" value="Chromosome"/>
</dbReference>
<feature type="transmembrane region" description="Helical" evidence="10">
    <location>
        <begin position="26"/>
        <end position="46"/>
    </location>
</feature>
<dbReference type="EC" id="2.4.99.28" evidence="7"/>
<accession>A0A7D7PRI8</accession>
<keyword evidence="6 10" id="KW-0472">Membrane</keyword>
<dbReference type="GO" id="GO:0032153">
    <property type="term" value="C:cell division site"/>
    <property type="evidence" value="ECO:0007669"/>
    <property type="project" value="TreeGrafter"/>
</dbReference>
<dbReference type="PANTHER" id="PTHR30474">
    <property type="entry name" value="CELL CYCLE PROTEIN"/>
    <property type="match status" value="1"/>
</dbReference>
<dbReference type="Pfam" id="PF01098">
    <property type="entry name" value="FTSW_RODA_SPOVE"/>
    <property type="match status" value="1"/>
</dbReference>
<evidence type="ECO:0000256" key="10">
    <source>
        <dbReference type="SAM" id="Phobius"/>
    </source>
</evidence>
<feature type="region of interest" description="Disordered" evidence="9">
    <location>
        <begin position="453"/>
        <end position="576"/>
    </location>
</feature>
<feature type="transmembrane region" description="Helical" evidence="10">
    <location>
        <begin position="390"/>
        <end position="411"/>
    </location>
</feature>
<evidence type="ECO:0000256" key="9">
    <source>
        <dbReference type="SAM" id="MobiDB-lite"/>
    </source>
</evidence>
<dbReference type="KEGG" id="kvr:CIB50_0000977"/>
<evidence type="ECO:0000313" key="12">
    <source>
        <dbReference type="Proteomes" id="UP000216825"/>
    </source>
</evidence>
<dbReference type="AlphaFoldDB" id="A0A7D7PRI8"/>
<feature type="transmembrane region" description="Helical" evidence="10">
    <location>
        <begin position="117"/>
        <end position="135"/>
    </location>
</feature>
<reference evidence="12" key="1">
    <citation type="submission" date="2017-08" db="EMBL/GenBank/DDBJ databases">
        <title>Draft Genome Sequence of Kocuria varians 80.</title>
        <authorList>
            <person name="Minaev M."/>
            <person name="Kurbakov K.A."/>
            <person name="Solodovnikova G.I."/>
            <person name="Kuznetsova O.A."/>
            <person name="Lisitsyn A.B."/>
        </authorList>
    </citation>
    <scope>NUCLEOTIDE SEQUENCE [LARGE SCALE GENOMIC DNA]</scope>
    <source>
        <strain evidence="12">80</strain>
    </source>
</reference>
<dbReference type="GO" id="GO:0015648">
    <property type="term" value="F:lipid-linked peptidoglycan transporter activity"/>
    <property type="evidence" value="ECO:0007669"/>
    <property type="project" value="TreeGrafter"/>
</dbReference>
<evidence type="ECO:0000256" key="2">
    <source>
        <dbReference type="ARBA" id="ARBA00004752"/>
    </source>
</evidence>
<name>A0A7D7PRI8_KOCVA</name>
<evidence type="ECO:0000256" key="4">
    <source>
        <dbReference type="ARBA" id="ARBA00022960"/>
    </source>
</evidence>
<dbReference type="GO" id="GO:0008955">
    <property type="term" value="F:peptidoglycan glycosyltransferase activity"/>
    <property type="evidence" value="ECO:0007669"/>
    <property type="project" value="UniProtKB-EC"/>
</dbReference>
<feature type="transmembrane region" description="Helical" evidence="10">
    <location>
        <begin position="186"/>
        <end position="202"/>
    </location>
</feature>
<feature type="transmembrane region" description="Helical" evidence="10">
    <location>
        <begin position="58"/>
        <end position="78"/>
    </location>
</feature>
<keyword evidence="5 10" id="KW-1133">Transmembrane helix</keyword>
<comment type="subcellular location">
    <subcellularLocation>
        <location evidence="1">Membrane</location>
        <topology evidence="1">Multi-pass membrane protein</topology>
    </subcellularLocation>
</comment>